<keyword evidence="7 9" id="KW-0411">Iron-sulfur</keyword>
<dbReference type="STRING" id="1817895.AUJ95_09170"/>
<evidence type="ECO:0000256" key="4">
    <source>
        <dbReference type="ARBA" id="ARBA00022723"/>
    </source>
</evidence>
<dbReference type="Gene3D" id="3.40.50.2030">
    <property type="match status" value="2"/>
</dbReference>
<dbReference type="InterPro" id="IPR010047">
    <property type="entry name" value="CODH"/>
</dbReference>
<dbReference type="InterPro" id="IPR016101">
    <property type="entry name" value="CO_DH_a-bundle"/>
</dbReference>
<evidence type="ECO:0000313" key="11">
    <source>
        <dbReference type="EMBL" id="OIP36678.1"/>
    </source>
</evidence>
<feature type="binding site" evidence="10">
    <location>
        <position position="473"/>
    </location>
    <ligand>
        <name>[Ni-4Fe-4S] cluster</name>
        <dbReference type="ChEBI" id="CHEBI:47739"/>
    </ligand>
</feature>
<dbReference type="InterPro" id="IPR011254">
    <property type="entry name" value="Prismane-like_sf"/>
</dbReference>
<dbReference type="GO" id="GO:0050418">
    <property type="term" value="F:hydroxylamine reductase activity"/>
    <property type="evidence" value="ECO:0007669"/>
    <property type="project" value="TreeGrafter"/>
</dbReference>
<dbReference type="GO" id="GO:0004601">
    <property type="term" value="F:peroxidase activity"/>
    <property type="evidence" value="ECO:0007669"/>
    <property type="project" value="TreeGrafter"/>
</dbReference>
<feature type="binding site" evidence="10">
    <location>
        <position position="48"/>
    </location>
    <ligand>
        <name>[4Fe-4S] cluster</name>
        <dbReference type="ChEBI" id="CHEBI:49883"/>
        <label>2</label>
    </ligand>
</feature>
<comment type="cofactor">
    <cofactor evidence="1">
        <name>[4Fe-4S] cluster</name>
        <dbReference type="ChEBI" id="CHEBI:49883"/>
    </cofactor>
</comment>
<gene>
    <name evidence="11" type="ORF">AUJ95_09170</name>
</gene>
<keyword evidence="6 9" id="KW-0408">Iron</keyword>
<evidence type="ECO:0000256" key="9">
    <source>
        <dbReference type="PIRNR" id="PIRNR005023"/>
    </source>
</evidence>
<feature type="binding site" evidence="10">
    <location>
        <position position="44"/>
    </location>
    <ligand>
        <name>[4Fe-4S] cluster</name>
        <dbReference type="ChEBI" id="CHEBI:49883"/>
        <label>1</label>
        <note>ligand shared between dimeric partners</note>
    </ligand>
</feature>
<feature type="binding site" evidence="10">
    <location>
        <position position="36"/>
    </location>
    <ligand>
        <name>[4Fe-4S] cluster</name>
        <dbReference type="ChEBI" id="CHEBI:49883"/>
        <label>1</label>
        <note>ligand shared between dimeric partners</note>
    </ligand>
</feature>
<dbReference type="PANTHER" id="PTHR30109:SF4">
    <property type="entry name" value="CARBON MONOXIDE DEHYDROGENASE"/>
    <property type="match status" value="1"/>
</dbReference>
<evidence type="ECO:0000256" key="7">
    <source>
        <dbReference type="ARBA" id="ARBA00023014"/>
    </source>
</evidence>
<dbReference type="Pfam" id="PF03063">
    <property type="entry name" value="Prismane"/>
    <property type="match status" value="1"/>
</dbReference>
<comment type="caution">
    <text evidence="11">The sequence shown here is derived from an EMBL/GenBank/DDBJ whole genome shotgun (WGS) entry which is preliminary data.</text>
</comment>
<feature type="binding site" evidence="10">
    <location>
        <position position="53"/>
    </location>
    <ligand>
        <name>[4Fe-4S] cluster</name>
        <dbReference type="ChEBI" id="CHEBI:49883"/>
        <label>2</label>
    </ligand>
</feature>
<keyword evidence="3 10" id="KW-0533">Nickel</keyword>
<dbReference type="GO" id="GO:0042542">
    <property type="term" value="P:response to hydrogen peroxide"/>
    <property type="evidence" value="ECO:0007669"/>
    <property type="project" value="TreeGrafter"/>
</dbReference>
<evidence type="ECO:0000256" key="1">
    <source>
        <dbReference type="ARBA" id="ARBA00001966"/>
    </source>
</evidence>
<dbReference type="GO" id="GO:0043885">
    <property type="term" value="F:anaerobic carbon-monoxide dehydrogenase activity"/>
    <property type="evidence" value="ECO:0007669"/>
    <property type="project" value="UniProtKB-UniRule"/>
</dbReference>
<dbReference type="EMBL" id="MNYI01000234">
    <property type="protein sequence ID" value="OIP36678.1"/>
    <property type="molecule type" value="Genomic_DNA"/>
</dbReference>
<sequence>MFEEITVCPATQAMLQKAKDENIKTCFDRVKDQKGCPFGDTGGCCRVCSTGPCRISPKKADTETGLCGASADVIAAKNFVRMITGGASTHSDHGRGVAEVLLLAARGEIPGYTIKDEKKLLMVAEVFDVPTEDRKIEDIAVELAKKCLEEFSKDEPLAFLKRAPESRQALWQEKGITPRGIDKEVVEAMSATLMGNSLDYKEIMDIGTRAALADGWGGSMIATELQDILFGTPKPLRSKVNLGVLKEDEVNIIVHGHEPLLSEIIVMVSKQQDMIDYAKKHGAHGINIAGMCCTANEVLMRHGIPLAGNFIQQELAIITGAVEAMVVDVQCVFQSLPQIAQCYHTKVITTNRRAKIPGAIHIEFDEHDAIKSANEIVRLAIENYPKRDNLKVDIPDEAIDLVAGFSHETINHMLGGTFRGSYRPLNDAIIDGRIRGVVGIVGCNNPKVRHDHIHITLAKELIAKDVLVVSTGCAAMAFGKAGLLLPEAAKYAGPGLAEICETVGIPPVLHCGSCVDNSRILIAASEITNIGGLGNDIGGLPACGCAPEWMSEKAIAIGQYFVASGAPVLFGVGFPVTGSGMSDLLFKEYWDEYNACWAVEPDPYKQAEILVKWIDSAREKLGIKEKPQRVLYDMAMRRELKF</sequence>
<evidence type="ECO:0000256" key="8">
    <source>
        <dbReference type="ARBA" id="ARBA00048733"/>
    </source>
</evidence>
<evidence type="ECO:0000313" key="12">
    <source>
        <dbReference type="Proteomes" id="UP000183085"/>
    </source>
</evidence>
<evidence type="ECO:0000256" key="10">
    <source>
        <dbReference type="PIRSR" id="PIRSR005023-1"/>
    </source>
</evidence>
<feature type="binding site" evidence="10">
    <location>
        <position position="45"/>
    </location>
    <ligand>
        <name>[4Fe-4S] cluster</name>
        <dbReference type="ChEBI" id="CHEBI:49883"/>
        <label>2</label>
    </ligand>
</feature>
<dbReference type="GO" id="GO:0016151">
    <property type="term" value="F:nickel cation binding"/>
    <property type="evidence" value="ECO:0007669"/>
    <property type="project" value="InterPro"/>
</dbReference>
<comment type="catalytic activity">
    <reaction evidence="8 9">
        <text>CO + 2 oxidized [2Fe-2S]-[ferredoxin] + H2O = 2 reduced [2Fe-2S]-[ferredoxin] + CO2 + 2 H(+)</text>
        <dbReference type="Rhea" id="RHEA:21040"/>
        <dbReference type="Rhea" id="RHEA-COMP:10000"/>
        <dbReference type="Rhea" id="RHEA-COMP:10001"/>
        <dbReference type="ChEBI" id="CHEBI:15377"/>
        <dbReference type="ChEBI" id="CHEBI:15378"/>
        <dbReference type="ChEBI" id="CHEBI:16526"/>
        <dbReference type="ChEBI" id="CHEBI:17245"/>
        <dbReference type="ChEBI" id="CHEBI:33737"/>
        <dbReference type="ChEBI" id="CHEBI:33738"/>
        <dbReference type="EC" id="1.2.7.4"/>
    </reaction>
</comment>
<dbReference type="PANTHER" id="PTHR30109">
    <property type="entry name" value="HYDROXYLAMINE REDUCTASE"/>
    <property type="match status" value="1"/>
</dbReference>
<evidence type="ECO:0000256" key="3">
    <source>
        <dbReference type="ARBA" id="ARBA00022596"/>
    </source>
</evidence>
<feature type="binding site" evidence="10">
    <location>
        <position position="257"/>
    </location>
    <ligand>
        <name>[Ni-4Fe-4S] cluster</name>
        <dbReference type="ChEBI" id="CHEBI:47739"/>
    </ligand>
</feature>
<dbReference type="InterPro" id="IPR004137">
    <property type="entry name" value="HCP/CODH"/>
</dbReference>
<evidence type="ECO:0000256" key="5">
    <source>
        <dbReference type="ARBA" id="ARBA00023002"/>
    </source>
</evidence>
<dbReference type="SUPFAM" id="SSF56821">
    <property type="entry name" value="Prismane protein-like"/>
    <property type="match status" value="1"/>
</dbReference>
<dbReference type="AlphaFoldDB" id="A0A1J5E042"/>
<keyword evidence="5 9" id="KW-0560">Oxidoreductase</keyword>
<dbReference type="GO" id="GO:0051539">
    <property type="term" value="F:4 iron, 4 sulfur cluster binding"/>
    <property type="evidence" value="ECO:0007669"/>
    <property type="project" value="UniProtKB-UniRule"/>
</dbReference>
<evidence type="ECO:0000256" key="6">
    <source>
        <dbReference type="ARBA" id="ARBA00023004"/>
    </source>
</evidence>
<keyword evidence="4 9" id="KW-0479">Metal-binding</keyword>
<accession>A0A1J5E042</accession>
<reference evidence="11 12" key="1">
    <citation type="journal article" date="2016" name="Environ. Microbiol.">
        <title>Genomic resolution of a cold subsurface aquifer community provides metabolic insights for novel microbes adapted to high CO concentrations.</title>
        <authorList>
            <person name="Probst A.J."/>
            <person name="Castelle C.J."/>
            <person name="Singh A."/>
            <person name="Brown C.T."/>
            <person name="Anantharaman K."/>
            <person name="Sharon I."/>
            <person name="Hug L.A."/>
            <person name="Burstein D."/>
            <person name="Emerson J.B."/>
            <person name="Thomas B.C."/>
            <person name="Banfield J.F."/>
        </authorList>
    </citation>
    <scope>NUCLEOTIDE SEQUENCE [LARGE SCALE GENOMIC DNA]</scope>
    <source>
        <strain evidence="11">CG2_30_40_21</strain>
    </source>
</reference>
<keyword evidence="2 9" id="KW-0004">4Fe-4S</keyword>
<proteinExistence type="predicted"/>
<organism evidence="11 12">
    <name type="scientific">Candidatus Desantisbacteria bacterium CG2_30_40_21</name>
    <dbReference type="NCBI Taxonomy" id="1817895"/>
    <lineage>
        <taxon>Bacteria</taxon>
        <taxon>Candidatus Desantisiibacteriota</taxon>
    </lineage>
</organism>
<feature type="binding site" evidence="10">
    <location>
        <position position="293"/>
    </location>
    <ligand>
        <name>[Ni-4Fe-4S] cluster</name>
        <dbReference type="ChEBI" id="CHEBI:47739"/>
    </ligand>
</feature>
<dbReference type="PIRSF" id="PIRSF005023">
    <property type="entry name" value="CODH"/>
    <property type="match status" value="1"/>
</dbReference>
<feature type="binding site" evidence="10">
    <location>
        <position position="67"/>
    </location>
    <ligand>
        <name>[4Fe-4S] cluster</name>
        <dbReference type="ChEBI" id="CHEBI:49883"/>
        <label>2</label>
    </ligand>
</feature>
<evidence type="ECO:0000256" key="2">
    <source>
        <dbReference type="ARBA" id="ARBA00022485"/>
    </source>
</evidence>
<dbReference type="Gene3D" id="1.20.1270.30">
    <property type="match status" value="1"/>
</dbReference>
<dbReference type="EC" id="1.2.7.4" evidence="9"/>
<dbReference type="InterPro" id="IPR016099">
    <property type="entry name" value="Prismane-like_a/b-sand"/>
</dbReference>
<feature type="binding site" evidence="10">
    <location>
        <position position="331"/>
    </location>
    <ligand>
        <name>[Ni-4Fe-4S] cluster</name>
        <dbReference type="ChEBI" id="CHEBI:47739"/>
    </ligand>
</feature>
<feature type="binding site" evidence="10">
    <location>
        <position position="514"/>
    </location>
    <ligand>
        <name>[Ni-4Fe-4S] cluster</name>
        <dbReference type="ChEBI" id="CHEBI:47739"/>
    </ligand>
</feature>
<feature type="binding site" evidence="10">
    <location>
        <position position="443"/>
    </location>
    <ligand>
        <name>[Ni-4Fe-4S] cluster</name>
        <dbReference type="ChEBI" id="CHEBI:47739"/>
    </ligand>
</feature>
<protein>
    <recommendedName>
        <fullName evidence="9">Carbon monoxide dehydrogenase</fullName>
        <ecNumber evidence="9">1.2.7.4</ecNumber>
    </recommendedName>
</protein>
<name>A0A1J5E042_9BACT</name>
<dbReference type="GO" id="GO:0006091">
    <property type="term" value="P:generation of precursor metabolites and energy"/>
    <property type="evidence" value="ECO:0007669"/>
    <property type="project" value="InterPro"/>
</dbReference>
<dbReference type="NCBIfam" id="TIGR01702">
    <property type="entry name" value="CO_DH_cata"/>
    <property type="match status" value="1"/>
</dbReference>
<dbReference type="Proteomes" id="UP000183085">
    <property type="component" value="Unassembled WGS sequence"/>
</dbReference>